<dbReference type="EMBL" id="MN033938">
    <property type="protein sequence ID" value="QDH88214.1"/>
    <property type="molecule type" value="Genomic_RNA"/>
</dbReference>
<evidence type="ECO:0000256" key="1">
    <source>
        <dbReference type="ARBA" id="ARBA00004328"/>
    </source>
</evidence>
<dbReference type="InterPro" id="IPR005563">
    <property type="entry name" value="A_protein"/>
</dbReference>
<evidence type="ECO:0000313" key="8">
    <source>
        <dbReference type="EMBL" id="QDH88214.1"/>
    </source>
</evidence>
<organism evidence="8">
    <name type="scientific">Leviviridae sp</name>
    <dbReference type="NCBI Taxonomy" id="2027243"/>
    <lineage>
        <taxon>Viruses</taxon>
        <taxon>Riboviria</taxon>
        <taxon>Orthornavirae</taxon>
        <taxon>Lenarviricota</taxon>
        <taxon>Leviviricetes</taxon>
        <taxon>Norzivirales</taxon>
        <taxon>Fiersviridae</taxon>
    </lineage>
</organism>
<keyword evidence="2" id="KW-0945">Host-virus interaction</keyword>
<dbReference type="GO" id="GO:0044423">
    <property type="term" value="C:virion component"/>
    <property type="evidence" value="ECO:0007669"/>
    <property type="project" value="UniProtKB-KW"/>
</dbReference>
<sequence length="384" mass="42631">MTTGTIGVAPVTPYGTGLGFYRTWTGGDGKTTTFAGTIRDKWNNYTCTVESYNRLSLSFTLKLLYTFNPSGSTSVDVQTYTPGFAWDADQPWTNNDTLALYGKLVKKVKSHDFNLAVNLGQLHQTVDLLAGNLSKLGRAALALKRGDFATAARQLGARPRGTRLKTTDISGRWLELQYGWMPLLGDSYEAAKAFEAISVGPRSQIYRVSGERKWEGNGSQSKNIFDVPYRASRKRYIQFECTEEMGFARQLGLLDPLSVIWELTPWSFVIDWFIPIGAYLDVINQVPSLKGRFLTTEVVKRVGIQGLPAVKAAFLTLGMPSYRTTVLGVLASPKIAHKKVTLTRTYSESLPIPFPSPHLGGAVHGRRLWNAISLAQQRFARSFR</sequence>
<protein>
    <recommendedName>
        <fullName evidence="9">Maturation</fullName>
    </recommendedName>
</protein>
<keyword evidence="6" id="KW-1160">Virus entry into host cell</keyword>
<proteinExistence type="inferred from homology"/>
<keyword evidence="3" id="KW-1161">Viral attachment to host cell</keyword>
<evidence type="ECO:0008006" key="9">
    <source>
        <dbReference type="Google" id="ProtNLM"/>
    </source>
</evidence>
<evidence type="ECO:0000256" key="7">
    <source>
        <dbReference type="ARBA" id="ARBA00035110"/>
    </source>
</evidence>
<reference evidence="8" key="1">
    <citation type="submission" date="2019-05" db="EMBL/GenBank/DDBJ databases">
        <title>Metatranscriptomic reconstruction reveals RNA viruses with the potential to shape carbon cycling in soil.</title>
        <authorList>
            <person name="Starr E.P."/>
            <person name="Nuccio E."/>
            <person name="Pett-Ridge J."/>
            <person name="Banfield J.F."/>
            <person name="Firestone M.K."/>
        </authorList>
    </citation>
    <scope>NUCLEOTIDE SEQUENCE</scope>
    <source>
        <strain evidence="8">H2_Rhizo_Litter_7_scaffold_196</strain>
    </source>
</reference>
<keyword evidence="5" id="KW-1175">Viral attachment to host cell pilus</keyword>
<comment type="subcellular location">
    <subcellularLocation>
        <location evidence="1">Virion</location>
    </subcellularLocation>
</comment>
<evidence type="ECO:0000256" key="2">
    <source>
        <dbReference type="ARBA" id="ARBA00022581"/>
    </source>
</evidence>
<evidence type="ECO:0000256" key="5">
    <source>
        <dbReference type="ARBA" id="ARBA00023104"/>
    </source>
</evidence>
<evidence type="ECO:0000256" key="6">
    <source>
        <dbReference type="ARBA" id="ARBA00023296"/>
    </source>
</evidence>
<evidence type="ECO:0000256" key="4">
    <source>
        <dbReference type="ARBA" id="ARBA00022844"/>
    </source>
</evidence>
<keyword evidence="4" id="KW-0946">Virion</keyword>
<comment type="similarity">
    <text evidence="7">Belongs to the Leviviricetes maturation protein family.</text>
</comment>
<accession>A0A514D3N5</accession>
<evidence type="ECO:0000256" key="3">
    <source>
        <dbReference type="ARBA" id="ARBA00022804"/>
    </source>
</evidence>
<gene>
    <name evidence="8" type="ORF">H2RhizoLitter7196_000003</name>
</gene>
<dbReference type="GO" id="GO:0039666">
    <property type="term" value="P:virion attachment to host cell pilus"/>
    <property type="evidence" value="ECO:0007669"/>
    <property type="project" value="UniProtKB-KW"/>
</dbReference>
<dbReference type="Pfam" id="PF03863">
    <property type="entry name" value="Phage_mat-A"/>
    <property type="match status" value="1"/>
</dbReference>
<name>A0A514D3N5_9VIRU</name>